<dbReference type="FunFam" id="3.20.20.70:FF:000096">
    <property type="entry name" value="Thiamine-phosphate synthase"/>
    <property type="match status" value="1"/>
</dbReference>
<dbReference type="EC" id="2.5.1.3" evidence="9"/>
<keyword evidence="2 9" id="KW-0808">Transferase</keyword>
<dbReference type="SUPFAM" id="SSF51391">
    <property type="entry name" value="Thiamin phosphate synthase"/>
    <property type="match status" value="1"/>
</dbReference>
<protein>
    <recommendedName>
        <fullName evidence="9">Thiamine-phosphate synthase</fullName>
        <shortName evidence="9">TP synthase</shortName>
        <shortName evidence="9">TPS</shortName>
        <ecNumber evidence="9">2.5.1.3</ecNumber>
    </recommendedName>
    <alternativeName>
        <fullName evidence="9">Thiamine-phosphate pyrophosphorylase</fullName>
        <shortName evidence="9">TMP pyrophosphorylase</shortName>
        <shortName evidence="9">TMP-PPase</shortName>
    </alternativeName>
</protein>
<dbReference type="Gene3D" id="3.20.20.70">
    <property type="entry name" value="Aldolase class I"/>
    <property type="match status" value="1"/>
</dbReference>
<evidence type="ECO:0000256" key="3">
    <source>
        <dbReference type="ARBA" id="ARBA00022723"/>
    </source>
</evidence>
<comment type="cofactor">
    <cofactor evidence="9">
        <name>Mg(2+)</name>
        <dbReference type="ChEBI" id="CHEBI:18420"/>
    </cofactor>
    <text evidence="9">Binds 1 Mg(2+) ion per subunit.</text>
</comment>
<dbReference type="AlphaFoldDB" id="A0A1C0YDI7"/>
<keyword evidence="4 9" id="KW-0460">Magnesium</keyword>
<feature type="binding site" evidence="9">
    <location>
        <begin position="187"/>
        <end position="188"/>
    </location>
    <ligand>
        <name>2-[(2R,5Z)-2-carboxy-4-methylthiazol-5(2H)-ylidene]ethyl phosphate</name>
        <dbReference type="ChEBI" id="CHEBI:62899"/>
    </ligand>
</feature>
<accession>A0A1C0YDI7</accession>
<evidence type="ECO:0000256" key="4">
    <source>
        <dbReference type="ARBA" id="ARBA00022842"/>
    </source>
</evidence>
<dbReference type="HAMAP" id="MF_00097">
    <property type="entry name" value="TMP_synthase"/>
    <property type="match status" value="1"/>
</dbReference>
<dbReference type="EMBL" id="MASJ01000015">
    <property type="protein sequence ID" value="OCS85215.1"/>
    <property type="molecule type" value="Genomic_DNA"/>
</dbReference>
<feature type="binding site" evidence="9">
    <location>
        <position position="167"/>
    </location>
    <ligand>
        <name>2-[(2R,5Z)-2-carboxy-4-methylthiazol-5(2H)-ylidene]ethyl phosphate</name>
        <dbReference type="ChEBI" id="CHEBI:62899"/>
    </ligand>
</feature>
<comment type="caution">
    <text evidence="13">The sequence shown here is derived from an EMBL/GenBank/DDBJ whole genome shotgun (WGS) entry which is preliminary data.</text>
</comment>
<comment type="catalytic activity">
    <reaction evidence="6 9 10">
        <text>4-methyl-5-(2-phosphooxyethyl)-thiazole + 4-amino-2-methyl-5-(diphosphooxymethyl)pyrimidine + H(+) = thiamine phosphate + diphosphate</text>
        <dbReference type="Rhea" id="RHEA:22328"/>
        <dbReference type="ChEBI" id="CHEBI:15378"/>
        <dbReference type="ChEBI" id="CHEBI:33019"/>
        <dbReference type="ChEBI" id="CHEBI:37575"/>
        <dbReference type="ChEBI" id="CHEBI:57841"/>
        <dbReference type="ChEBI" id="CHEBI:58296"/>
        <dbReference type="EC" id="2.5.1.3"/>
    </reaction>
</comment>
<comment type="pathway">
    <text evidence="1 9 11">Cofactor biosynthesis; thiamine diphosphate biosynthesis; thiamine phosphate from 4-amino-2-methyl-5-diphosphomethylpyrimidine and 4-methyl-5-(2-phosphoethyl)-thiazole: step 1/1.</text>
</comment>
<dbReference type="PANTHER" id="PTHR20857:SF15">
    <property type="entry name" value="THIAMINE-PHOSPHATE SYNTHASE"/>
    <property type="match status" value="1"/>
</dbReference>
<dbReference type="InterPro" id="IPR022998">
    <property type="entry name" value="ThiamineP_synth_TenI"/>
</dbReference>
<evidence type="ECO:0000256" key="11">
    <source>
        <dbReference type="RuleBase" id="RU004253"/>
    </source>
</evidence>
<feature type="domain" description="Thiamine phosphate synthase/TenI" evidence="12">
    <location>
        <begin position="8"/>
        <end position="190"/>
    </location>
</feature>
<name>A0A1C0YDI7_9BACL</name>
<keyword evidence="14" id="KW-1185">Reference proteome</keyword>
<evidence type="ECO:0000256" key="6">
    <source>
        <dbReference type="ARBA" id="ARBA00047334"/>
    </source>
</evidence>
<dbReference type="GO" id="GO:0004789">
    <property type="term" value="F:thiamine-phosphate diphosphorylase activity"/>
    <property type="evidence" value="ECO:0007669"/>
    <property type="project" value="UniProtKB-UniRule"/>
</dbReference>
<evidence type="ECO:0000259" key="12">
    <source>
        <dbReference type="Pfam" id="PF02581"/>
    </source>
</evidence>
<dbReference type="CDD" id="cd00564">
    <property type="entry name" value="TMP_TenI"/>
    <property type="match status" value="1"/>
</dbReference>
<reference evidence="13 14" key="1">
    <citation type="submission" date="2016-07" db="EMBL/GenBank/DDBJ databases">
        <title>Caryophanon tenue genome sequencing.</title>
        <authorList>
            <person name="Verma A."/>
            <person name="Pal Y."/>
            <person name="Krishnamurthi S."/>
        </authorList>
    </citation>
    <scope>NUCLEOTIDE SEQUENCE [LARGE SCALE GENOMIC DNA]</scope>
    <source>
        <strain evidence="13 14">DSM 14152</strain>
    </source>
</reference>
<comment type="catalytic activity">
    <reaction evidence="7 9 10">
        <text>2-(2-carboxy-4-methylthiazol-5-yl)ethyl phosphate + 4-amino-2-methyl-5-(diphosphooxymethyl)pyrimidine + 2 H(+) = thiamine phosphate + CO2 + diphosphate</text>
        <dbReference type="Rhea" id="RHEA:47848"/>
        <dbReference type="ChEBI" id="CHEBI:15378"/>
        <dbReference type="ChEBI" id="CHEBI:16526"/>
        <dbReference type="ChEBI" id="CHEBI:33019"/>
        <dbReference type="ChEBI" id="CHEBI:37575"/>
        <dbReference type="ChEBI" id="CHEBI:57841"/>
        <dbReference type="ChEBI" id="CHEBI:62890"/>
        <dbReference type="EC" id="2.5.1.3"/>
    </reaction>
</comment>
<evidence type="ECO:0000256" key="7">
    <source>
        <dbReference type="ARBA" id="ARBA00047851"/>
    </source>
</evidence>
<evidence type="ECO:0000256" key="9">
    <source>
        <dbReference type="HAMAP-Rule" id="MF_00097"/>
    </source>
</evidence>
<dbReference type="InterPro" id="IPR036206">
    <property type="entry name" value="ThiamineP_synth_sf"/>
</dbReference>
<dbReference type="GO" id="GO:0009228">
    <property type="term" value="P:thiamine biosynthetic process"/>
    <property type="evidence" value="ECO:0007669"/>
    <property type="project" value="UniProtKB-KW"/>
</dbReference>
<evidence type="ECO:0000313" key="13">
    <source>
        <dbReference type="EMBL" id="OCS85215.1"/>
    </source>
</evidence>
<dbReference type="OrthoDB" id="9812206at2"/>
<dbReference type="GO" id="GO:0009229">
    <property type="term" value="P:thiamine diphosphate biosynthetic process"/>
    <property type="evidence" value="ECO:0007669"/>
    <property type="project" value="UniProtKB-UniRule"/>
</dbReference>
<dbReference type="PANTHER" id="PTHR20857">
    <property type="entry name" value="THIAMINE-PHOSPHATE PYROPHOSPHORYLASE"/>
    <property type="match status" value="1"/>
</dbReference>
<dbReference type="GO" id="GO:0005737">
    <property type="term" value="C:cytoplasm"/>
    <property type="evidence" value="ECO:0007669"/>
    <property type="project" value="TreeGrafter"/>
</dbReference>
<feature type="binding site" evidence="9">
    <location>
        <position position="109"/>
    </location>
    <ligand>
        <name>4-amino-2-methyl-5-(diphosphooxymethyl)pyrimidine</name>
        <dbReference type="ChEBI" id="CHEBI:57841"/>
    </ligand>
</feature>
<feature type="binding site" evidence="9">
    <location>
        <begin position="135"/>
        <end position="137"/>
    </location>
    <ligand>
        <name>2-[(2R,5Z)-2-carboxy-4-methylthiazol-5(2H)-ylidene]ethyl phosphate</name>
        <dbReference type="ChEBI" id="CHEBI:62899"/>
    </ligand>
</feature>
<dbReference type="InterPro" id="IPR034291">
    <property type="entry name" value="TMP_synthase"/>
</dbReference>
<evidence type="ECO:0000256" key="2">
    <source>
        <dbReference type="ARBA" id="ARBA00022679"/>
    </source>
</evidence>
<comment type="catalytic activity">
    <reaction evidence="8 9 10">
        <text>2-[(2R,5Z)-2-carboxy-4-methylthiazol-5(2H)-ylidene]ethyl phosphate + 4-amino-2-methyl-5-(diphosphooxymethyl)pyrimidine + 2 H(+) = thiamine phosphate + CO2 + diphosphate</text>
        <dbReference type="Rhea" id="RHEA:47844"/>
        <dbReference type="ChEBI" id="CHEBI:15378"/>
        <dbReference type="ChEBI" id="CHEBI:16526"/>
        <dbReference type="ChEBI" id="CHEBI:33019"/>
        <dbReference type="ChEBI" id="CHEBI:37575"/>
        <dbReference type="ChEBI" id="CHEBI:57841"/>
        <dbReference type="ChEBI" id="CHEBI:62899"/>
        <dbReference type="EC" id="2.5.1.3"/>
    </reaction>
</comment>
<proteinExistence type="inferred from homology"/>
<keyword evidence="3 9" id="KW-0479">Metal-binding</keyword>
<evidence type="ECO:0000256" key="8">
    <source>
        <dbReference type="ARBA" id="ARBA00047883"/>
    </source>
</evidence>
<feature type="binding site" evidence="9">
    <location>
        <position position="71"/>
    </location>
    <ligand>
        <name>4-amino-2-methyl-5-(diphosphooxymethyl)pyrimidine</name>
        <dbReference type="ChEBI" id="CHEBI:57841"/>
    </ligand>
</feature>
<evidence type="ECO:0000256" key="10">
    <source>
        <dbReference type="RuleBase" id="RU003826"/>
    </source>
</evidence>
<sequence>MIVNIKTYFVAGSQNCERPLTEVLEEALQAGITMFQYREKGRGAKTGEAYEALAIECQALCRQYNVPFIVNDDVELALALQADGIHVGQDDAKIDSFRTQAAGKIVGVSVHSEEEMTYAVEHGADYVGVGPVYTTYSKENAPDACGPDFIATLRQAYPHFPIVAIGGITPQNVTPVWQAGATGIAVVSAISKSQTIDMVVRALQ</sequence>
<keyword evidence="5 9" id="KW-0784">Thiamine biosynthesis</keyword>
<evidence type="ECO:0000256" key="1">
    <source>
        <dbReference type="ARBA" id="ARBA00005165"/>
    </source>
</evidence>
<dbReference type="STRING" id="33978.A6M13_13785"/>
<dbReference type="NCBIfam" id="TIGR00693">
    <property type="entry name" value="thiE"/>
    <property type="match status" value="1"/>
</dbReference>
<dbReference type="Pfam" id="PF02581">
    <property type="entry name" value="TMP-TENI"/>
    <property type="match status" value="1"/>
</dbReference>
<comment type="similarity">
    <text evidence="9 10">Belongs to the thiamine-phosphate synthase family.</text>
</comment>
<comment type="function">
    <text evidence="9">Condenses 4-methyl-5-(beta-hydroxyethyl)thiazole monophosphate (THZ-P) and 2-methyl-4-amino-5-hydroxymethyl pyrimidine pyrophosphate (HMP-PP) to form thiamine monophosphate (TMP).</text>
</comment>
<evidence type="ECO:0000313" key="14">
    <source>
        <dbReference type="Proteomes" id="UP000093199"/>
    </source>
</evidence>
<dbReference type="InterPro" id="IPR013785">
    <property type="entry name" value="Aldolase_TIM"/>
</dbReference>
<dbReference type="GO" id="GO:0000287">
    <property type="term" value="F:magnesium ion binding"/>
    <property type="evidence" value="ECO:0007669"/>
    <property type="project" value="UniProtKB-UniRule"/>
</dbReference>
<feature type="binding site" evidence="9">
    <location>
        <position position="72"/>
    </location>
    <ligand>
        <name>Mg(2+)</name>
        <dbReference type="ChEBI" id="CHEBI:18420"/>
    </ligand>
</feature>
<dbReference type="Proteomes" id="UP000093199">
    <property type="component" value="Unassembled WGS sequence"/>
</dbReference>
<dbReference type="UniPathway" id="UPA00060">
    <property type="reaction ID" value="UER00141"/>
</dbReference>
<gene>
    <name evidence="9" type="primary">thiE</name>
    <name evidence="13" type="ORF">A6M13_13785</name>
</gene>
<feature type="binding site" evidence="9">
    <location>
        <position position="91"/>
    </location>
    <ligand>
        <name>Mg(2+)</name>
        <dbReference type="ChEBI" id="CHEBI:18420"/>
    </ligand>
</feature>
<evidence type="ECO:0000256" key="5">
    <source>
        <dbReference type="ARBA" id="ARBA00022977"/>
    </source>
</evidence>
<organism evidence="13 14">
    <name type="scientific">Caryophanon tenue</name>
    <dbReference type="NCBI Taxonomy" id="33978"/>
    <lineage>
        <taxon>Bacteria</taxon>
        <taxon>Bacillati</taxon>
        <taxon>Bacillota</taxon>
        <taxon>Bacilli</taxon>
        <taxon>Bacillales</taxon>
        <taxon>Caryophanaceae</taxon>
        <taxon>Caryophanon</taxon>
    </lineage>
</organism>
<feature type="binding site" evidence="9">
    <location>
        <begin position="36"/>
        <end position="40"/>
    </location>
    <ligand>
        <name>4-amino-2-methyl-5-(diphosphooxymethyl)pyrimidine</name>
        <dbReference type="ChEBI" id="CHEBI:57841"/>
    </ligand>
</feature>
<feature type="binding site" evidence="9">
    <location>
        <position position="138"/>
    </location>
    <ligand>
        <name>4-amino-2-methyl-5-(diphosphooxymethyl)pyrimidine</name>
        <dbReference type="ChEBI" id="CHEBI:57841"/>
    </ligand>
</feature>